<proteinExistence type="predicted"/>
<keyword evidence="1" id="KW-0472">Membrane</keyword>
<organism evidence="2 3">
    <name type="scientific">Fusarium falciforme</name>
    <dbReference type="NCBI Taxonomy" id="195108"/>
    <lineage>
        <taxon>Eukaryota</taxon>
        <taxon>Fungi</taxon>
        <taxon>Dikarya</taxon>
        <taxon>Ascomycota</taxon>
        <taxon>Pezizomycotina</taxon>
        <taxon>Sordariomycetes</taxon>
        <taxon>Hypocreomycetidae</taxon>
        <taxon>Hypocreales</taxon>
        <taxon>Nectriaceae</taxon>
        <taxon>Fusarium</taxon>
        <taxon>Fusarium solani species complex</taxon>
    </lineage>
</organism>
<comment type="caution">
    <text evidence="2">The sequence shown here is derived from an EMBL/GenBank/DDBJ whole genome shotgun (WGS) entry which is preliminary data.</text>
</comment>
<evidence type="ECO:0000313" key="3">
    <source>
        <dbReference type="Proteomes" id="UP001152087"/>
    </source>
</evidence>
<accession>A0A9W8R8E2</accession>
<dbReference type="Proteomes" id="UP001152087">
    <property type="component" value="Unassembled WGS sequence"/>
</dbReference>
<evidence type="ECO:0000313" key="2">
    <source>
        <dbReference type="EMBL" id="KAJ4189908.1"/>
    </source>
</evidence>
<dbReference type="EMBL" id="JAOQAV010000012">
    <property type="protein sequence ID" value="KAJ4189908.1"/>
    <property type="molecule type" value="Genomic_DNA"/>
</dbReference>
<protein>
    <submittedName>
        <fullName evidence="2">Uncharacterized protein</fullName>
    </submittedName>
</protein>
<reference evidence="2" key="1">
    <citation type="submission" date="2022-09" db="EMBL/GenBank/DDBJ databases">
        <title>Fusarium specimens isolated from Avocado Roots.</title>
        <authorList>
            <person name="Stajich J."/>
            <person name="Roper C."/>
            <person name="Heimlech-Rivalta G."/>
        </authorList>
    </citation>
    <scope>NUCLEOTIDE SEQUENCE</scope>
    <source>
        <strain evidence="2">A02</strain>
    </source>
</reference>
<keyword evidence="3" id="KW-1185">Reference proteome</keyword>
<keyword evidence="1" id="KW-0812">Transmembrane</keyword>
<sequence>MPRATPHHPLAIRLIMDPIPWILPIINLLVAVLEFPLVTLVSSYRSTTKLSLLLRQGGADSSARLQQLQKYPIPSLLGHAPAPTLIDSGLDKADFSCPQLSPTCDSSLEPNTALLYKIARRP</sequence>
<evidence type="ECO:0000256" key="1">
    <source>
        <dbReference type="SAM" id="Phobius"/>
    </source>
</evidence>
<feature type="transmembrane region" description="Helical" evidence="1">
    <location>
        <begin position="20"/>
        <end position="41"/>
    </location>
</feature>
<dbReference type="AlphaFoldDB" id="A0A9W8R8E2"/>
<keyword evidence="1" id="KW-1133">Transmembrane helix</keyword>
<gene>
    <name evidence="2" type="ORF">NW755_005905</name>
</gene>
<name>A0A9W8R8E2_9HYPO</name>